<keyword evidence="3" id="KW-1185">Reference proteome</keyword>
<reference evidence="2" key="1">
    <citation type="submission" date="2021-03" db="EMBL/GenBank/DDBJ databases">
        <title>Draft genome sequence of rust myrtle Austropuccinia psidii MF-1, a brazilian biotype.</title>
        <authorList>
            <person name="Quecine M.C."/>
            <person name="Pachon D.M.R."/>
            <person name="Bonatelli M.L."/>
            <person name="Correr F.H."/>
            <person name="Franceschini L.M."/>
            <person name="Leite T.F."/>
            <person name="Margarido G.R.A."/>
            <person name="Almeida C.A."/>
            <person name="Ferrarezi J.A."/>
            <person name="Labate C.A."/>
        </authorList>
    </citation>
    <scope>NUCLEOTIDE SEQUENCE</scope>
    <source>
        <strain evidence="2">MF-1</strain>
    </source>
</reference>
<sequence length="185" mass="21374">MTPTISGITTPYNQMALDQDIQVINPNYKIVSPEERHKWNIPELPPVPKGVGTSAKSLDRHNELISSSEEVHGPTEYREYFAQLDTHVLQRTSPIDKSLLENPKHVVRGPEEEVGPRKGQNIHGSSPSLNRCQTRAIKPQRAIRRARKRQRERPSPSRSKITHRTTELLRKRRKPWTMWLIWTGL</sequence>
<dbReference type="AlphaFoldDB" id="A0A9Q3DZY4"/>
<gene>
    <name evidence="2" type="ORF">O181_048472</name>
</gene>
<feature type="region of interest" description="Disordered" evidence="1">
    <location>
        <begin position="109"/>
        <end position="165"/>
    </location>
</feature>
<dbReference type="EMBL" id="AVOT02020523">
    <property type="protein sequence ID" value="MBW0508757.1"/>
    <property type="molecule type" value="Genomic_DNA"/>
</dbReference>
<feature type="compositionally biased region" description="Polar residues" evidence="1">
    <location>
        <begin position="122"/>
        <end position="133"/>
    </location>
</feature>
<feature type="compositionally biased region" description="Basic residues" evidence="1">
    <location>
        <begin position="141"/>
        <end position="151"/>
    </location>
</feature>
<name>A0A9Q3DZY4_9BASI</name>
<evidence type="ECO:0000313" key="2">
    <source>
        <dbReference type="EMBL" id="MBW0508757.1"/>
    </source>
</evidence>
<dbReference type="Proteomes" id="UP000765509">
    <property type="component" value="Unassembled WGS sequence"/>
</dbReference>
<protein>
    <submittedName>
        <fullName evidence="2">Uncharacterized protein</fullName>
    </submittedName>
</protein>
<comment type="caution">
    <text evidence="2">The sequence shown here is derived from an EMBL/GenBank/DDBJ whole genome shotgun (WGS) entry which is preliminary data.</text>
</comment>
<organism evidence="2 3">
    <name type="scientific">Austropuccinia psidii MF-1</name>
    <dbReference type="NCBI Taxonomy" id="1389203"/>
    <lineage>
        <taxon>Eukaryota</taxon>
        <taxon>Fungi</taxon>
        <taxon>Dikarya</taxon>
        <taxon>Basidiomycota</taxon>
        <taxon>Pucciniomycotina</taxon>
        <taxon>Pucciniomycetes</taxon>
        <taxon>Pucciniales</taxon>
        <taxon>Sphaerophragmiaceae</taxon>
        <taxon>Austropuccinia</taxon>
    </lineage>
</organism>
<evidence type="ECO:0000256" key="1">
    <source>
        <dbReference type="SAM" id="MobiDB-lite"/>
    </source>
</evidence>
<accession>A0A9Q3DZY4</accession>
<evidence type="ECO:0000313" key="3">
    <source>
        <dbReference type="Proteomes" id="UP000765509"/>
    </source>
</evidence>
<proteinExistence type="predicted"/>